<protein>
    <submittedName>
        <fullName evidence="1">Uncharacterized protein</fullName>
    </submittedName>
</protein>
<sequence length="76" mass="8824">MAHLCEEITDLSFYPRQVPLLQDRRPDCTNLLRSTKVDETKKKSACVILTNKGLLLLRFYSLRLRLLVQMCLVFPG</sequence>
<accession>A0A164FQ89</accession>
<reference evidence="1 2" key="1">
    <citation type="submission" date="2016-03" db="EMBL/GenBank/DDBJ databases">
        <title>EvidentialGene: Evidence-directed Construction of Genes on Genomes.</title>
        <authorList>
            <person name="Gilbert D.G."/>
            <person name="Choi J.-H."/>
            <person name="Mockaitis K."/>
            <person name="Colbourne J."/>
            <person name="Pfrender M."/>
        </authorList>
    </citation>
    <scope>NUCLEOTIDE SEQUENCE [LARGE SCALE GENOMIC DNA]</scope>
    <source>
        <strain evidence="1 2">Xinb3</strain>
        <tissue evidence="1">Complete organism</tissue>
    </source>
</reference>
<proteinExistence type="predicted"/>
<evidence type="ECO:0000313" key="1">
    <source>
        <dbReference type="EMBL" id="KZR98035.1"/>
    </source>
</evidence>
<dbReference type="Proteomes" id="UP000076858">
    <property type="component" value="Unassembled WGS sequence"/>
</dbReference>
<dbReference type="EMBL" id="LRGB01018819">
    <property type="protein sequence ID" value="KZR98035.1"/>
    <property type="molecule type" value="Genomic_DNA"/>
</dbReference>
<keyword evidence="2" id="KW-1185">Reference proteome</keyword>
<comment type="caution">
    <text evidence="1">The sequence shown here is derived from an EMBL/GenBank/DDBJ whole genome shotgun (WGS) entry which is preliminary data.</text>
</comment>
<evidence type="ECO:0000313" key="2">
    <source>
        <dbReference type="Proteomes" id="UP000076858"/>
    </source>
</evidence>
<name>A0A164FQ89_9CRUS</name>
<organism evidence="1 2">
    <name type="scientific">Daphnia magna</name>
    <dbReference type="NCBI Taxonomy" id="35525"/>
    <lineage>
        <taxon>Eukaryota</taxon>
        <taxon>Metazoa</taxon>
        <taxon>Ecdysozoa</taxon>
        <taxon>Arthropoda</taxon>
        <taxon>Crustacea</taxon>
        <taxon>Branchiopoda</taxon>
        <taxon>Diplostraca</taxon>
        <taxon>Cladocera</taxon>
        <taxon>Anomopoda</taxon>
        <taxon>Daphniidae</taxon>
        <taxon>Daphnia</taxon>
    </lineage>
</organism>
<dbReference type="AlphaFoldDB" id="A0A164FQ89"/>
<gene>
    <name evidence="1" type="ORF">APZ42_006748</name>
</gene>